<dbReference type="Proteomes" id="UP000653454">
    <property type="component" value="Unassembled WGS sequence"/>
</dbReference>
<dbReference type="PANTHER" id="PTHR46149">
    <property type="entry name" value="MIP08469P"/>
    <property type="match status" value="1"/>
</dbReference>
<dbReference type="PANTHER" id="PTHR46149:SF7">
    <property type="entry name" value="GTP-BINDING PROTEIN DI-RAS2"/>
    <property type="match status" value="1"/>
</dbReference>
<evidence type="ECO:0000256" key="6">
    <source>
        <dbReference type="ARBA" id="ARBA00023136"/>
    </source>
</evidence>
<accession>A0A8S4EG78</accession>
<name>A0A8S4EG78_PLUXY</name>
<dbReference type="EMBL" id="CAJHNJ030000016">
    <property type="protein sequence ID" value="CAG9114505.1"/>
    <property type="molecule type" value="Genomic_DNA"/>
</dbReference>
<dbReference type="PRINTS" id="PR00449">
    <property type="entry name" value="RASTRNSFRMNG"/>
</dbReference>
<dbReference type="InterPro" id="IPR005225">
    <property type="entry name" value="Small_GTP-bd"/>
</dbReference>
<keyword evidence="6" id="KW-0472">Membrane</keyword>
<dbReference type="InterPro" id="IPR027417">
    <property type="entry name" value="P-loop_NTPase"/>
</dbReference>
<keyword evidence="8" id="KW-0636">Prenylation</keyword>
<evidence type="ECO:0000256" key="10">
    <source>
        <dbReference type="SAM" id="MobiDB-lite"/>
    </source>
</evidence>
<dbReference type="GO" id="GO:0005886">
    <property type="term" value="C:plasma membrane"/>
    <property type="evidence" value="ECO:0007669"/>
    <property type="project" value="UniProtKB-SubCell"/>
</dbReference>
<comment type="subcellular location">
    <subcellularLocation>
        <location evidence="1">Cell membrane</location>
        <topology evidence="1">Lipid-anchor</topology>
    </subcellularLocation>
</comment>
<dbReference type="InterPro" id="IPR001806">
    <property type="entry name" value="Small_GTPase"/>
</dbReference>
<evidence type="ECO:0000256" key="2">
    <source>
        <dbReference type="ARBA" id="ARBA00022475"/>
    </source>
</evidence>
<dbReference type="InterPro" id="IPR052236">
    <property type="entry name" value="Small_GTPase_RasD"/>
</dbReference>
<evidence type="ECO:0000313" key="11">
    <source>
        <dbReference type="EMBL" id="CAG9114505.1"/>
    </source>
</evidence>
<evidence type="ECO:0000256" key="4">
    <source>
        <dbReference type="ARBA" id="ARBA00022741"/>
    </source>
</evidence>
<keyword evidence="2" id="KW-1003">Cell membrane</keyword>
<comment type="similarity">
    <text evidence="9">Belongs to the small GTPase superfamily. RasD family.</text>
</comment>
<evidence type="ECO:0000256" key="8">
    <source>
        <dbReference type="ARBA" id="ARBA00023289"/>
    </source>
</evidence>
<proteinExistence type="inferred from homology"/>
<evidence type="ECO:0000256" key="3">
    <source>
        <dbReference type="ARBA" id="ARBA00022481"/>
    </source>
</evidence>
<dbReference type="SUPFAM" id="SSF52540">
    <property type="entry name" value="P-loop containing nucleoside triphosphate hydrolases"/>
    <property type="match status" value="1"/>
</dbReference>
<keyword evidence="5" id="KW-0342">GTP-binding</keyword>
<dbReference type="AlphaFoldDB" id="A0A8S4EG78"/>
<reference evidence="11" key="1">
    <citation type="submission" date="2020-11" db="EMBL/GenBank/DDBJ databases">
        <authorList>
            <person name="Whiteford S."/>
        </authorList>
    </citation>
    <scope>NUCLEOTIDE SEQUENCE</scope>
</reference>
<dbReference type="PROSITE" id="PS51419">
    <property type="entry name" value="RAB"/>
    <property type="match status" value="1"/>
</dbReference>
<evidence type="ECO:0000256" key="5">
    <source>
        <dbReference type="ARBA" id="ARBA00023134"/>
    </source>
</evidence>
<dbReference type="SMART" id="SM00173">
    <property type="entry name" value="RAS"/>
    <property type="match status" value="1"/>
</dbReference>
<gene>
    <name evidence="11" type="ORF">PLXY2_LOCUS5374</name>
</gene>
<evidence type="ECO:0000256" key="1">
    <source>
        <dbReference type="ARBA" id="ARBA00004193"/>
    </source>
</evidence>
<dbReference type="GO" id="GO:0003924">
    <property type="term" value="F:GTPase activity"/>
    <property type="evidence" value="ECO:0007669"/>
    <property type="project" value="InterPro"/>
</dbReference>
<dbReference type="NCBIfam" id="TIGR00231">
    <property type="entry name" value="small_GTP"/>
    <property type="match status" value="1"/>
</dbReference>
<evidence type="ECO:0000313" key="12">
    <source>
        <dbReference type="Proteomes" id="UP000653454"/>
    </source>
</evidence>
<keyword evidence="7" id="KW-0449">Lipoprotein</keyword>
<dbReference type="Gene3D" id="3.40.50.300">
    <property type="entry name" value="P-loop containing nucleotide triphosphate hydrolases"/>
    <property type="match status" value="1"/>
</dbReference>
<dbReference type="SMART" id="SM00174">
    <property type="entry name" value="RHO"/>
    <property type="match status" value="1"/>
</dbReference>
<dbReference type="PROSITE" id="PS51420">
    <property type="entry name" value="RHO"/>
    <property type="match status" value="1"/>
</dbReference>
<keyword evidence="3" id="KW-0488">Methylation</keyword>
<dbReference type="PROSITE" id="PS51421">
    <property type="entry name" value="RAS"/>
    <property type="match status" value="1"/>
</dbReference>
<dbReference type="Pfam" id="PF00071">
    <property type="entry name" value="Ras"/>
    <property type="match status" value="1"/>
</dbReference>
<dbReference type="SMART" id="SM00175">
    <property type="entry name" value="RAB"/>
    <property type="match status" value="1"/>
</dbReference>
<sequence length="267" mass="29498">MCHKLWLSDSIKENKITSWTERTEDTVSSSGNLNNTAVRHKIVVLGAAKVGKSSLISQFLYNTFSPKYKRTVEEMHHGDFNVAGVRLTLDILDTSGSYEFPAMRALSMSSADAFILVYDITDPDSFAEVRALRDQIHETKDSTAVPIVVVGNKVDMAESGDRKVDFHTTESVVTVDWENGFVEASAKDGTNVSQIFKELLVQAKVKYNLSPALRRRRRQSLPTGPQAPGTPSHPPAHPAVPSAAQLAHLQQIRERHANSKRNSCVIS</sequence>
<protein>
    <submittedName>
        <fullName evidence="11">(diamondback moth) hypothetical protein</fullName>
    </submittedName>
</protein>
<keyword evidence="12" id="KW-1185">Reference proteome</keyword>
<dbReference type="FunFam" id="3.40.50.300:FF:000475">
    <property type="entry name" value="GTP-binding protein Rhes"/>
    <property type="match status" value="1"/>
</dbReference>
<feature type="region of interest" description="Disordered" evidence="10">
    <location>
        <begin position="212"/>
        <end position="241"/>
    </location>
</feature>
<keyword evidence="4" id="KW-0547">Nucleotide-binding</keyword>
<dbReference type="GO" id="GO:0005525">
    <property type="term" value="F:GTP binding"/>
    <property type="evidence" value="ECO:0007669"/>
    <property type="project" value="UniProtKB-KW"/>
</dbReference>
<evidence type="ECO:0000256" key="7">
    <source>
        <dbReference type="ARBA" id="ARBA00023288"/>
    </source>
</evidence>
<organism evidence="11 12">
    <name type="scientific">Plutella xylostella</name>
    <name type="common">Diamondback moth</name>
    <name type="synonym">Plutella maculipennis</name>
    <dbReference type="NCBI Taxonomy" id="51655"/>
    <lineage>
        <taxon>Eukaryota</taxon>
        <taxon>Metazoa</taxon>
        <taxon>Ecdysozoa</taxon>
        <taxon>Arthropoda</taxon>
        <taxon>Hexapoda</taxon>
        <taxon>Insecta</taxon>
        <taxon>Pterygota</taxon>
        <taxon>Neoptera</taxon>
        <taxon>Endopterygota</taxon>
        <taxon>Lepidoptera</taxon>
        <taxon>Glossata</taxon>
        <taxon>Ditrysia</taxon>
        <taxon>Yponomeutoidea</taxon>
        <taxon>Plutellidae</taxon>
        <taxon>Plutella</taxon>
    </lineage>
</organism>
<evidence type="ECO:0000256" key="9">
    <source>
        <dbReference type="ARBA" id="ARBA00038061"/>
    </source>
</evidence>
<comment type="caution">
    <text evidence="11">The sequence shown here is derived from an EMBL/GenBank/DDBJ whole genome shotgun (WGS) entry which is preliminary data.</text>
</comment>